<evidence type="ECO:0000256" key="1">
    <source>
        <dbReference type="SAM" id="MobiDB-lite"/>
    </source>
</evidence>
<proteinExistence type="predicted"/>
<dbReference type="Proteomes" id="UP000825729">
    <property type="component" value="Unassembled WGS sequence"/>
</dbReference>
<protein>
    <submittedName>
        <fullName evidence="2">Uncharacterized protein</fullName>
    </submittedName>
</protein>
<evidence type="ECO:0000313" key="3">
    <source>
        <dbReference type="Proteomes" id="UP000825729"/>
    </source>
</evidence>
<evidence type="ECO:0000313" key="2">
    <source>
        <dbReference type="EMBL" id="KAG9453846.1"/>
    </source>
</evidence>
<accession>A0AAV7EZE9</accession>
<feature type="region of interest" description="Disordered" evidence="1">
    <location>
        <begin position="1"/>
        <end position="44"/>
    </location>
</feature>
<dbReference type="EMBL" id="JAINDJ010000003">
    <property type="protein sequence ID" value="KAG9453846.1"/>
    <property type="molecule type" value="Genomic_DNA"/>
</dbReference>
<gene>
    <name evidence="2" type="ORF">H6P81_006750</name>
</gene>
<feature type="compositionally biased region" description="Polar residues" evidence="1">
    <location>
        <begin position="1"/>
        <end position="18"/>
    </location>
</feature>
<comment type="caution">
    <text evidence="2">The sequence shown here is derived from an EMBL/GenBank/DDBJ whole genome shotgun (WGS) entry which is preliminary data.</text>
</comment>
<reference evidence="2 3" key="1">
    <citation type="submission" date="2021-07" db="EMBL/GenBank/DDBJ databases">
        <title>The Aristolochia fimbriata genome: insights into angiosperm evolution, floral development and chemical biosynthesis.</title>
        <authorList>
            <person name="Jiao Y."/>
        </authorList>
    </citation>
    <scope>NUCLEOTIDE SEQUENCE [LARGE SCALE GENOMIC DNA]</scope>
    <source>
        <strain evidence="2">IBCAS-2021</strain>
        <tissue evidence="2">Leaf</tissue>
    </source>
</reference>
<feature type="compositionally biased region" description="Basic and acidic residues" evidence="1">
    <location>
        <begin position="19"/>
        <end position="43"/>
    </location>
</feature>
<dbReference type="AlphaFoldDB" id="A0AAV7EZE9"/>
<sequence length="109" mass="12142">MNSSKTSQQSNAKSNNGERSSHTEKRLPHKEEDEITEGRESPGSRRCRLANLNKVDAESKVDAECEVDAGSELNVVHESMPEAKSMAEVEIEARENNNRRAEHRNGVVP</sequence>
<keyword evidence="3" id="KW-1185">Reference proteome</keyword>
<organism evidence="2 3">
    <name type="scientific">Aristolochia fimbriata</name>
    <name type="common">White veined hardy Dutchman's pipe vine</name>
    <dbReference type="NCBI Taxonomy" id="158543"/>
    <lineage>
        <taxon>Eukaryota</taxon>
        <taxon>Viridiplantae</taxon>
        <taxon>Streptophyta</taxon>
        <taxon>Embryophyta</taxon>
        <taxon>Tracheophyta</taxon>
        <taxon>Spermatophyta</taxon>
        <taxon>Magnoliopsida</taxon>
        <taxon>Magnoliidae</taxon>
        <taxon>Piperales</taxon>
        <taxon>Aristolochiaceae</taxon>
        <taxon>Aristolochia</taxon>
    </lineage>
</organism>
<name>A0AAV7EZE9_ARIFI</name>